<keyword evidence="3" id="KW-1185">Reference proteome</keyword>
<dbReference type="EMBL" id="LVLJ01002675">
    <property type="protein sequence ID" value="OAE24099.1"/>
    <property type="molecule type" value="Genomic_DNA"/>
</dbReference>
<name>A0A176VTJ0_MARPO</name>
<gene>
    <name evidence="2" type="ORF">AXG93_2752s1130</name>
</gene>
<evidence type="ECO:0000313" key="3">
    <source>
        <dbReference type="Proteomes" id="UP000077202"/>
    </source>
</evidence>
<comment type="caution">
    <text evidence="2">The sequence shown here is derived from an EMBL/GenBank/DDBJ whole genome shotgun (WGS) entry which is preliminary data.</text>
</comment>
<dbReference type="SUPFAM" id="SSF46565">
    <property type="entry name" value="Chaperone J-domain"/>
    <property type="match status" value="1"/>
</dbReference>
<dbReference type="PANTHER" id="PTHR36335:SF1">
    <property type="entry name" value="CHAPERONE DNAJ-DOMAIN SUPERFAMILY PROTEIN"/>
    <property type="match status" value="1"/>
</dbReference>
<accession>A0A176VTJ0</accession>
<dbReference type="InterPro" id="IPR001623">
    <property type="entry name" value="DnaJ_domain"/>
</dbReference>
<dbReference type="AlphaFoldDB" id="A0A176VTJ0"/>
<proteinExistence type="predicted"/>
<dbReference type="InterPro" id="IPR036869">
    <property type="entry name" value="J_dom_sf"/>
</dbReference>
<feature type="domain" description="J" evidence="1">
    <location>
        <begin position="27"/>
        <end position="112"/>
    </location>
</feature>
<evidence type="ECO:0000313" key="2">
    <source>
        <dbReference type="EMBL" id="OAE24099.1"/>
    </source>
</evidence>
<protein>
    <recommendedName>
        <fullName evidence="1">J domain-containing protein</fullName>
    </recommendedName>
</protein>
<sequence length="142" mass="16355">MDEREQLRGQVRERLENLASRCSDLASLLRRLGVIVDGGNNPSDQQVNAAFKRALVKFHPDRVLDADPRRLVEAEETFKLINRTKKTLDGWLFACYWMLLNEEVSSVLDFMILKKVSWQRHVNGYAVHYVPLPGAQNFGVWA</sequence>
<dbReference type="PANTHER" id="PTHR36335">
    <property type="entry name" value="CHAPERONE DNAJ-DOMAIN SUPERFAMILY PROTEIN"/>
    <property type="match status" value="1"/>
</dbReference>
<dbReference type="CDD" id="cd06257">
    <property type="entry name" value="DnaJ"/>
    <property type="match status" value="1"/>
</dbReference>
<reference evidence="2" key="1">
    <citation type="submission" date="2016-03" db="EMBL/GenBank/DDBJ databases">
        <title>Mechanisms controlling the formation of the plant cell surface in tip-growing cells are functionally conserved among land plants.</title>
        <authorList>
            <person name="Honkanen S."/>
            <person name="Jones V.A."/>
            <person name="Morieri G."/>
            <person name="Champion C."/>
            <person name="Hetherington A.J."/>
            <person name="Kelly S."/>
            <person name="Saint-Marcoux D."/>
            <person name="Proust H."/>
            <person name="Prescott H."/>
            <person name="Dolan L."/>
        </authorList>
    </citation>
    <scope>NUCLEOTIDE SEQUENCE [LARGE SCALE GENOMIC DNA]</scope>
    <source>
        <tissue evidence="2">Whole gametophyte</tissue>
    </source>
</reference>
<organism evidence="2 3">
    <name type="scientific">Marchantia polymorpha subsp. ruderalis</name>
    <dbReference type="NCBI Taxonomy" id="1480154"/>
    <lineage>
        <taxon>Eukaryota</taxon>
        <taxon>Viridiplantae</taxon>
        <taxon>Streptophyta</taxon>
        <taxon>Embryophyta</taxon>
        <taxon>Marchantiophyta</taxon>
        <taxon>Marchantiopsida</taxon>
        <taxon>Marchantiidae</taxon>
        <taxon>Marchantiales</taxon>
        <taxon>Marchantiaceae</taxon>
        <taxon>Marchantia</taxon>
    </lineage>
</organism>
<dbReference type="Proteomes" id="UP000077202">
    <property type="component" value="Unassembled WGS sequence"/>
</dbReference>
<dbReference type="Gene3D" id="1.10.287.110">
    <property type="entry name" value="DnaJ domain"/>
    <property type="match status" value="1"/>
</dbReference>
<dbReference type="PROSITE" id="PS50076">
    <property type="entry name" value="DNAJ_2"/>
    <property type="match status" value="1"/>
</dbReference>
<evidence type="ECO:0000259" key="1">
    <source>
        <dbReference type="PROSITE" id="PS50076"/>
    </source>
</evidence>